<keyword evidence="5" id="KW-0966">Cell projection</keyword>
<dbReference type="Pfam" id="PF24529">
    <property type="entry name" value="CFAP47"/>
    <property type="match status" value="1"/>
</dbReference>
<proteinExistence type="predicted"/>
<dbReference type="PROSITE" id="PS50202">
    <property type="entry name" value="MSP"/>
    <property type="match status" value="1"/>
</dbReference>
<dbReference type="Gene3D" id="2.60.40.10">
    <property type="entry name" value="Immunoglobulins"/>
    <property type="match status" value="10"/>
</dbReference>
<feature type="compositionally biased region" description="Low complexity" evidence="6">
    <location>
        <begin position="1819"/>
        <end position="1830"/>
    </location>
</feature>
<evidence type="ECO:0000313" key="10">
    <source>
        <dbReference type="Proteomes" id="UP001470230"/>
    </source>
</evidence>
<dbReference type="PANTHER" id="PTHR45912">
    <property type="entry name" value="CILIA- AND FLAGELLA-ASSOCIATED PROTEIN 47"/>
    <property type="match status" value="1"/>
</dbReference>
<evidence type="ECO:0000256" key="3">
    <source>
        <dbReference type="ARBA" id="ARBA00022490"/>
    </source>
</evidence>
<dbReference type="InterPro" id="IPR056343">
    <property type="entry name" value="CFAP47_dom"/>
</dbReference>
<evidence type="ECO:0000313" key="9">
    <source>
        <dbReference type="EMBL" id="KAK8897254.1"/>
    </source>
</evidence>
<evidence type="ECO:0000259" key="7">
    <source>
        <dbReference type="PROSITE" id="PS50021"/>
    </source>
</evidence>
<dbReference type="PANTHER" id="PTHR45912:SF3">
    <property type="entry name" value="CILIA- AND FLAGELLA-ASSOCIATED PROTEIN 47"/>
    <property type="match status" value="1"/>
</dbReference>
<feature type="compositionally biased region" description="Polar residues" evidence="6">
    <location>
        <begin position="1831"/>
        <end position="1842"/>
    </location>
</feature>
<dbReference type="Pfam" id="PF22544">
    <property type="entry name" value="HYDIN_VesB_CFA65-like_Ig"/>
    <property type="match status" value="2"/>
</dbReference>
<evidence type="ECO:0008006" key="11">
    <source>
        <dbReference type="Google" id="ProtNLM"/>
    </source>
</evidence>
<dbReference type="InterPro" id="IPR058952">
    <property type="entry name" value="Ig_CFAP47"/>
</dbReference>
<dbReference type="InterPro" id="IPR013783">
    <property type="entry name" value="Ig-like_fold"/>
</dbReference>
<evidence type="ECO:0000256" key="1">
    <source>
        <dbReference type="ARBA" id="ARBA00004138"/>
    </source>
</evidence>
<keyword evidence="4" id="KW-0969">Cilium</keyword>
<dbReference type="Gene3D" id="1.10.418.10">
    <property type="entry name" value="Calponin-like domain"/>
    <property type="match status" value="1"/>
</dbReference>
<dbReference type="SUPFAM" id="SSF49354">
    <property type="entry name" value="PapD-like"/>
    <property type="match status" value="1"/>
</dbReference>
<comment type="subcellular location">
    <subcellularLocation>
        <location evidence="1">Cell projection</location>
        <location evidence="1">Cilium</location>
    </subcellularLocation>
    <subcellularLocation>
        <location evidence="2">Cytoplasm</location>
    </subcellularLocation>
</comment>
<evidence type="ECO:0000256" key="6">
    <source>
        <dbReference type="SAM" id="MobiDB-lite"/>
    </source>
</evidence>
<reference evidence="9 10" key="1">
    <citation type="submission" date="2024-04" db="EMBL/GenBank/DDBJ databases">
        <title>Tritrichomonas musculus Genome.</title>
        <authorList>
            <person name="Alves-Ferreira E."/>
            <person name="Grigg M."/>
            <person name="Lorenzi H."/>
            <person name="Galac M."/>
        </authorList>
    </citation>
    <scope>NUCLEOTIDE SEQUENCE [LARGE SCALE GENOMIC DNA]</scope>
    <source>
        <strain evidence="9 10">EAF2021</strain>
    </source>
</reference>
<sequence length="2900" mass="324424">MLQSGSLCVVPKAVVFEDVKPGCSESKEIFVHNIGKKPIRVRFTMPTNPCFAFIGNTSMMTAPGLEMKCSVRYFAIAGKSNSCILKIQTADESIDLPISASMPKPQIKFDVENIDMGITSPNLNIKKLFNIANYGNKECSISLSTNNEKLKVEPKSIRLQSNEEQELQLTFSASVPGNYDFIVNAKAKEEKIVIQPVKVTVKVIDHEVVMMYEDKEINEINFGHIYFSQRRVLQITIKNKCATTRSFILLPPHEPSNINSISRAPSTFDDPDIIFTAVPCEGVLKPFSSTVVSFIFGPPSLTEIGESDQMFNHLSTLKVVETKQTFDFQLTGIAISPDFLINQVDFNFGRQIVRTKKSKSLIIENRSQFLPISFNIKEVAQFRFIPHTGTIKPKEKKEISVTFFPHNLGDFELSTTVDISRGLAKRKLNLTGVSVAKDLENKKFKRVPIYETDKTANFNVLHPSNEYGMSIDEIRRKKELRDEFDGYLTTSARKREEAQKKKEALRKANKDSNRPLNGVDFKDYIMSQLKKNIPDADEDPVNLGLEHCAGMKPPDPPLLKGGNNFVVSDPSKMGLLSTKLGTIPPIKKTDFNDKIMIPTKYKPKPTTSPEQDECCKALDPVRLMKIAASHQTINFGIVSVYSTEKRSFEITNSLNQHILVTLKIEDEELKQSSPLSQVVPPQQTAGFDITLYGTKPQNFLKQIVYMINENHEFSVNIAAQIVTIDVRLSKETINFKFPENVVETSVTESLTLYNKSNSVVHFNWTHFNAVFSVNYESGTIQPNCSQACEIKYHPGTEAHSEITAVLNVVGGSQRSLKLIGDMGKPKLSLEKKQISFGIVPLEKPRDVYVKLKNNSHDPAIYSIINPNEDVLTIYPMIGKIKPGENQLLQVSVLFNSPTVFQSKVSVVICGASPISFLVTATAEMPNVEVSYSDLDFGQLYIGSSSSRQISIKNSSKTPAVFLLDLSEHPSFHLEFPSHLGIREPTENGNSVMLVTSSESSNDNVSSNASKLTSTELTGCSTSSLQSQESDDYTHSYTYKITVVPDNTVDVYLVFQPKKVGKYSFELPISLLYVPESSKKSAIKSPQQLVKGESIHAPILPSDSVIDFGISPIYDKDNPNSCFTTRQLVLKNESEIPVNFHFDTDYGGTSETFIIKPVRGRIDYSKTMSILITFKPLVSSPYSKYLPLYVNTDKGESLISKIQLVGVGTSRKFKTSTDSVCFMAVPLGVKIEKTIDVINTSYNITILKVTAAVSEKAFPISFHFPKGNRFTYTVPKLPLTISFQSNSPVNFTTTAAILDTEGNTYSFSISAATDNSIFTLYPFLSFGNYNVQTQGKGGPIIASLNNPNIESDFLSTFLSASDISQVEHIKPQTTPLMTSFLVNFLNTLVFTSTKINSIPGDFINDGGNLVAEMISNLSERTFSFQNFQLSNSILGASKTTIDNNMSTLTTTPASSRMKNMVHYLMSQGAFLSNIRPEFLLTKNEFLDVVRIQITKKLLGIDYYGAPPISSFDSDLMDEFTSSQSFSAALLPRLKIAEHLFPSISLESWTTVILQVIKLYMFNKISIDSFLSTAGTQEALKKLREKVRSDVYSEINRSTKSLLTSNIFSPVESMLLKWSSLYYCIMNPNDVKVFLDFKDLRDPLVFLALFQAHLSESKSIDIVMNPKKVEDHEKNMKKITDFMNQVHINYCPSTKEILEGNNCMIALIIALLYETLPHFIPSSSLNFNIPLCSRKIQTVSITNPSRYEITYNASIQGASNFSLIRNSIKIGANETAGFEVQYIARKHTTERATLILTPNKPKMNDLSDVKNQPQTTRNATSKLSKPSKSSLSNQIKRPNSARSASTVDASTFASTIVVNLTASTVIKGPFKSIEVEGPLYQPSKTTISIENAPKIPGKFRLYSRYFHISDENGQHIGENVPLSKQISNFLEDPLAEPSFITATSKFAQTVQQHQAFLFSTKEIEFKDDSTPAKVDLEFVPISLGTYRCLVLFYNDYLGEFIYEIVGIANLPNEIETNLKYKIESDQSKTSNLNFDIVNKTFFFAMSYSICKQVALTSYVSESKFKDLLNFHIREIQSNFLKLFVSIEYKVTCSAPQYFSAPSPFLVDAHHAALPLTFSPKQPGDYHCRVVLISDYDARVFVVTGQALLATKTLLIEMNTVCGRLMTQNLPIMNPSDALWHFKTHLRGDEGYSVIGRFDVSPHSTFQLPLQFISKDKGLYNALLTVTNYTKETSVKYNISSNVEDAPAENKFTLKGKAKENLHYSFQVAPFIENGIVNVTSTIPILSFNDKLEFSEDFPSPTFSFDAYAVRNGFAAGMITFHDPHSYRSVFYIVEISFDSPDPEETIEVKTTSRQSVTIKIPVHNPSSECVVFDVLFTEEDFFGDKTIEINPNETKVYELVFSPLRSMERTSYISFLNDDQGEFVYELSLKSEPPGVNALAPLSTPIGKHQSTTIAIENPLDKKVLFKVENENPNNFQVVSNQIISINAKEKKSIEVRYLPSSIGKTETTVISFVSREAGEWHYKLSGVGKPPQPLSPIILESKLYEPASASITFSNPFPFLAKFEASIATDSQGTFSFLSKKSVFTLPNYGDEYSIAISFMPKVENQFNANVIVRLISLENDIAWTFPLIGTTIAERTKHPELKGEANTIIEGKFELPLVAESEKCNFNEYKLAVGYPSGYDWLSKILTVRPIEVISKNNSPCLIVLGVIKPLRPIEKTVSLDVTNPLNQTWHFTIDLKIRKGKIMNKIVMESNLKIPSAKRIEVDQVFPVRTAFHVYFAVGSSTEFSVSPSQGYIEPSLEETRQLPFDVIFCPQVYGKLLRGLLVIDMLEQQILVEVFGKVPDYVPPVIKTGRIDTTMPASARRFAEARSEMKKRNIIKENIESVRTPRSGLRVKQVPRKE</sequence>
<gene>
    <name evidence="9" type="ORF">M9Y10_015193</name>
</gene>
<dbReference type="InterPro" id="IPR053879">
    <property type="entry name" value="HYDIN_VesB_CFA65-like_Ig"/>
</dbReference>
<keyword evidence="10" id="KW-1185">Reference proteome</keyword>
<dbReference type="InterPro" id="IPR036872">
    <property type="entry name" value="CH_dom_sf"/>
</dbReference>
<evidence type="ECO:0000259" key="8">
    <source>
        <dbReference type="PROSITE" id="PS50202"/>
    </source>
</evidence>
<feature type="compositionally biased region" description="Polar residues" evidence="6">
    <location>
        <begin position="1807"/>
        <end position="1818"/>
    </location>
</feature>
<dbReference type="Pfam" id="PF26579">
    <property type="entry name" value="Ig_CFAP47"/>
    <property type="match status" value="1"/>
</dbReference>
<protein>
    <recommendedName>
        <fullName evidence="11">Calponin-homology (CH) domain-containing protein</fullName>
    </recommendedName>
</protein>
<accession>A0ABR2L1L7</accession>
<feature type="domain" description="Calponin-homology (CH)" evidence="7">
    <location>
        <begin position="1607"/>
        <end position="1715"/>
    </location>
</feature>
<dbReference type="SUPFAM" id="SSF47576">
    <property type="entry name" value="Calponin-homology domain, CH-domain"/>
    <property type="match status" value="1"/>
</dbReference>
<organism evidence="9 10">
    <name type="scientific">Tritrichomonas musculus</name>
    <dbReference type="NCBI Taxonomy" id="1915356"/>
    <lineage>
        <taxon>Eukaryota</taxon>
        <taxon>Metamonada</taxon>
        <taxon>Parabasalia</taxon>
        <taxon>Tritrichomonadida</taxon>
        <taxon>Tritrichomonadidae</taxon>
        <taxon>Tritrichomonas</taxon>
    </lineage>
</organism>
<dbReference type="EMBL" id="JAPFFF010000002">
    <property type="protein sequence ID" value="KAK8897254.1"/>
    <property type="molecule type" value="Genomic_DNA"/>
</dbReference>
<evidence type="ECO:0000256" key="5">
    <source>
        <dbReference type="ARBA" id="ARBA00023273"/>
    </source>
</evidence>
<evidence type="ECO:0000256" key="4">
    <source>
        <dbReference type="ARBA" id="ARBA00023069"/>
    </source>
</evidence>
<feature type="region of interest" description="Disordered" evidence="6">
    <location>
        <begin position="494"/>
        <end position="513"/>
    </location>
</feature>
<dbReference type="InterPro" id="IPR001715">
    <property type="entry name" value="CH_dom"/>
</dbReference>
<evidence type="ECO:0000256" key="2">
    <source>
        <dbReference type="ARBA" id="ARBA00004496"/>
    </source>
</evidence>
<feature type="region of interest" description="Disordered" evidence="6">
    <location>
        <begin position="1794"/>
        <end position="1842"/>
    </location>
</feature>
<name>A0ABR2L1L7_9EUKA</name>
<keyword evidence="3" id="KW-0963">Cytoplasm</keyword>
<dbReference type="InterPro" id="IPR008962">
    <property type="entry name" value="PapD-like_sf"/>
</dbReference>
<dbReference type="PROSITE" id="PS50021">
    <property type="entry name" value="CH"/>
    <property type="match status" value="1"/>
</dbReference>
<dbReference type="InterPro" id="IPR000535">
    <property type="entry name" value="MSP_dom"/>
</dbReference>
<dbReference type="Proteomes" id="UP001470230">
    <property type="component" value="Unassembled WGS sequence"/>
</dbReference>
<comment type="caution">
    <text evidence="9">The sequence shown here is derived from an EMBL/GenBank/DDBJ whole genome shotgun (WGS) entry which is preliminary data.</text>
</comment>
<feature type="domain" description="MSP" evidence="8">
    <location>
        <begin position="332"/>
        <end position="485"/>
    </location>
</feature>